<feature type="chain" id="PRO_5012767935" evidence="2">
    <location>
        <begin position="26"/>
        <end position="349"/>
    </location>
</feature>
<evidence type="ECO:0000313" key="4">
    <source>
        <dbReference type="EMBL" id="PHN02408.1"/>
    </source>
</evidence>
<dbReference type="Gene3D" id="3.40.50.1820">
    <property type="entry name" value="alpha/beta hydrolase"/>
    <property type="match status" value="1"/>
</dbReference>
<gene>
    <name evidence="4" type="ORF">CRP01_32005</name>
</gene>
<dbReference type="AlphaFoldDB" id="A0A2D0N1Y7"/>
<dbReference type="GO" id="GO:0016787">
    <property type="term" value="F:hydrolase activity"/>
    <property type="evidence" value="ECO:0007669"/>
    <property type="project" value="UniProtKB-KW"/>
</dbReference>
<dbReference type="OrthoDB" id="9773293at2"/>
<accession>A0A2D0N1Y7</accession>
<keyword evidence="2" id="KW-0732">Signal</keyword>
<dbReference type="Proteomes" id="UP000223913">
    <property type="component" value="Unassembled WGS sequence"/>
</dbReference>
<protein>
    <submittedName>
        <fullName evidence="4">Alpha/beta hydrolase</fullName>
    </submittedName>
</protein>
<feature type="domain" description="AB hydrolase-1" evidence="3">
    <location>
        <begin position="71"/>
        <end position="331"/>
    </location>
</feature>
<dbReference type="RefSeq" id="WP_099154155.1">
    <property type="nucleotide sequence ID" value="NZ_PDUD01000040.1"/>
</dbReference>
<reference evidence="4 5" key="1">
    <citation type="submission" date="2017-10" db="EMBL/GenBank/DDBJ databases">
        <title>The draft genome sequence of Lewinella nigricans NBRC 102662.</title>
        <authorList>
            <person name="Wang K."/>
        </authorList>
    </citation>
    <scope>NUCLEOTIDE SEQUENCE [LARGE SCALE GENOMIC DNA]</scope>
    <source>
        <strain evidence="4 5">NBRC 102662</strain>
    </source>
</reference>
<dbReference type="PRINTS" id="PR00111">
    <property type="entry name" value="ABHYDROLASE"/>
</dbReference>
<evidence type="ECO:0000256" key="1">
    <source>
        <dbReference type="ARBA" id="ARBA00022801"/>
    </source>
</evidence>
<dbReference type="SUPFAM" id="SSF53474">
    <property type="entry name" value="alpha/beta-Hydrolases"/>
    <property type="match status" value="1"/>
</dbReference>
<keyword evidence="5" id="KW-1185">Reference proteome</keyword>
<organism evidence="4 5">
    <name type="scientific">Flavilitoribacter nigricans (strain ATCC 23147 / DSM 23189 / NBRC 102662 / NCIMB 1420 / SS-2)</name>
    <name type="common">Lewinella nigricans</name>
    <dbReference type="NCBI Taxonomy" id="1122177"/>
    <lineage>
        <taxon>Bacteria</taxon>
        <taxon>Pseudomonadati</taxon>
        <taxon>Bacteroidota</taxon>
        <taxon>Saprospiria</taxon>
        <taxon>Saprospirales</taxon>
        <taxon>Lewinellaceae</taxon>
        <taxon>Flavilitoribacter</taxon>
    </lineage>
</organism>
<dbReference type="EMBL" id="PDUD01000040">
    <property type="protein sequence ID" value="PHN02408.1"/>
    <property type="molecule type" value="Genomic_DNA"/>
</dbReference>
<evidence type="ECO:0000313" key="5">
    <source>
        <dbReference type="Proteomes" id="UP000223913"/>
    </source>
</evidence>
<proteinExistence type="predicted"/>
<keyword evidence="1 4" id="KW-0378">Hydrolase</keyword>
<name>A0A2D0N1Y7_FLAN2</name>
<feature type="signal peptide" evidence="2">
    <location>
        <begin position="1"/>
        <end position="25"/>
    </location>
</feature>
<sequence>MARSRFVLALIVWLTTSLSGFPQKAAADQQILDFDLALKQYLEVEKKIGGYIRTPNGRLHYLRIGPRTGQTLIWLHGTYGHAYDFLDFADILAARGYQVIALDYYGHGQTKIPEHPVSIYHLADDLKMLMDHLVIDGAIVGGLSRGGTIATAFYDAYPERVKALILADGGSVSWVTEVQKLSEEEAGQRFGQFEAPVSQAYPTQRQAYDALQFGPDSSKHFRKLNAIQYIDTVGWSFNYNLAQWLWEDNLEHVLDGAFRPTTVPLFEASNTMLNPSIVYRNLDVPMLIIDPVKAGDWLMDFEDENRALRDQHPEWITHLIYEDTYHNMQLDQPEQFRSDILAFLKKVGR</sequence>
<dbReference type="PANTHER" id="PTHR43798:SF31">
    <property type="entry name" value="AB HYDROLASE SUPERFAMILY PROTEIN YCLE"/>
    <property type="match status" value="1"/>
</dbReference>
<dbReference type="InterPro" id="IPR029058">
    <property type="entry name" value="AB_hydrolase_fold"/>
</dbReference>
<evidence type="ECO:0000256" key="2">
    <source>
        <dbReference type="SAM" id="SignalP"/>
    </source>
</evidence>
<dbReference type="GO" id="GO:0016020">
    <property type="term" value="C:membrane"/>
    <property type="evidence" value="ECO:0007669"/>
    <property type="project" value="TreeGrafter"/>
</dbReference>
<dbReference type="InterPro" id="IPR050266">
    <property type="entry name" value="AB_hydrolase_sf"/>
</dbReference>
<comment type="caution">
    <text evidence="4">The sequence shown here is derived from an EMBL/GenBank/DDBJ whole genome shotgun (WGS) entry which is preliminary data.</text>
</comment>
<dbReference type="PANTHER" id="PTHR43798">
    <property type="entry name" value="MONOACYLGLYCEROL LIPASE"/>
    <property type="match status" value="1"/>
</dbReference>
<evidence type="ECO:0000259" key="3">
    <source>
        <dbReference type="Pfam" id="PF00561"/>
    </source>
</evidence>
<dbReference type="Pfam" id="PF00561">
    <property type="entry name" value="Abhydrolase_1"/>
    <property type="match status" value="1"/>
</dbReference>
<dbReference type="InterPro" id="IPR000073">
    <property type="entry name" value="AB_hydrolase_1"/>
</dbReference>